<name>A0A2U2BNP5_ALCFA</name>
<evidence type="ECO:0000313" key="4">
    <source>
        <dbReference type="Proteomes" id="UP000245216"/>
    </source>
</evidence>
<dbReference type="AlphaFoldDB" id="A0A2U2BNP5"/>
<dbReference type="InterPro" id="IPR037150">
    <property type="entry name" value="H-NS_C_dom_sf"/>
</dbReference>
<dbReference type="GO" id="GO:0003677">
    <property type="term" value="F:DNA binding"/>
    <property type="evidence" value="ECO:0007669"/>
    <property type="project" value="UniProtKB-KW"/>
</dbReference>
<keyword evidence="3" id="KW-0238">DNA-binding</keyword>
<dbReference type="InterPro" id="IPR027444">
    <property type="entry name" value="H-NS_C_dom"/>
</dbReference>
<dbReference type="Gene3D" id="4.10.430.10">
    <property type="entry name" value="Histone-like protein H-NS, C-terminal domain"/>
    <property type="match status" value="1"/>
</dbReference>
<proteinExistence type="predicted"/>
<evidence type="ECO:0000256" key="1">
    <source>
        <dbReference type="SAM" id="MobiDB-lite"/>
    </source>
</evidence>
<feature type="region of interest" description="Disordered" evidence="1">
    <location>
        <begin position="62"/>
        <end position="84"/>
    </location>
</feature>
<evidence type="ECO:0000313" key="3">
    <source>
        <dbReference type="EMBL" id="PWE15628.1"/>
    </source>
</evidence>
<dbReference type="RefSeq" id="WP_109088328.1">
    <property type="nucleotide sequence ID" value="NZ_QEXO01000001.1"/>
</dbReference>
<dbReference type="EMBL" id="QEXO01000001">
    <property type="protein sequence ID" value="PWE15628.1"/>
    <property type="molecule type" value="Genomic_DNA"/>
</dbReference>
<accession>A0A2U2BNP5</accession>
<sequence>MTAKLESITAIQNEITRLQRRAEHLKRQTSKKIISDIVRTMCDNDISLDEVTQALLCPQAKTRSVGASKYQHPDGSTWTGRGRPPLWITQLEAAGESREQYRITTPSND</sequence>
<organism evidence="3 4">
    <name type="scientific">Alcaligenes faecalis</name>
    <dbReference type="NCBI Taxonomy" id="511"/>
    <lineage>
        <taxon>Bacteria</taxon>
        <taxon>Pseudomonadati</taxon>
        <taxon>Pseudomonadota</taxon>
        <taxon>Betaproteobacteria</taxon>
        <taxon>Burkholderiales</taxon>
        <taxon>Alcaligenaceae</taxon>
        <taxon>Alcaligenes</taxon>
    </lineage>
</organism>
<protein>
    <submittedName>
        <fullName evidence="3">DNA-binding protein</fullName>
    </submittedName>
</protein>
<reference evidence="3 4" key="2">
    <citation type="submission" date="2018-05" db="EMBL/GenBank/DDBJ databases">
        <authorList>
            <person name="Lanie J.A."/>
            <person name="Ng W.-L."/>
            <person name="Kazmierczak K.M."/>
            <person name="Andrzejewski T.M."/>
            <person name="Davidsen T.M."/>
            <person name="Wayne K.J."/>
            <person name="Tettelin H."/>
            <person name="Glass J.I."/>
            <person name="Rusch D."/>
            <person name="Podicherti R."/>
            <person name="Tsui H.-C.T."/>
            <person name="Winkler M.E."/>
        </authorList>
    </citation>
    <scope>NUCLEOTIDE SEQUENCE [LARGE SCALE GENOMIC DNA]</scope>
    <source>
        <strain evidence="3 4">YBY</strain>
    </source>
</reference>
<evidence type="ECO:0000259" key="2">
    <source>
        <dbReference type="SMART" id="SM00528"/>
    </source>
</evidence>
<dbReference type="SUPFAM" id="SSF81273">
    <property type="entry name" value="H-NS histone-like proteins"/>
    <property type="match status" value="1"/>
</dbReference>
<dbReference type="Pfam" id="PF00816">
    <property type="entry name" value="Histone_HNS"/>
    <property type="match status" value="1"/>
</dbReference>
<reference evidence="3 4" key="1">
    <citation type="submission" date="2018-05" db="EMBL/GenBank/DDBJ databases">
        <title>Genome Sequence of an Efficient Indole-Degrading Bacterium, Alcaligenes sp.YBY.</title>
        <authorList>
            <person name="Yang B."/>
        </authorList>
    </citation>
    <scope>NUCLEOTIDE SEQUENCE [LARGE SCALE GENOMIC DNA]</scope>
    <source>
        <strain evidence="3 4">YBY</strain>
    </source>
</reference>
<gene>
    <name evidence="3" type="ORF">DF183_02535</name>
</gene>
<dbReference type="Proteomes" id="UP000245216">
    <property type="component" value="Unassembled WGS sequence"/>
</dbReference>
<dbReference type="SMART" id="SM00528">
    <property type="entry name" value="HNS"/>
    <property type="match status" value="1"/>
</dbReference>
<feature type="domain" description="DNA-binding protein H-NS-like C-terminal" evidence="2">
    <location>
        <begin position="60"/>
        <end position="103"/>
    </location>
</feature>
<comment type="caution">
    <text evidence="3">The sequence shown here is derived from an EMBL/GenBank/DDBJ whole genome shotgun (WGS) entry which is preliminary data.</text>
</comment>